<feature type="region of interest" description="Disordered" evidence="1">
    <location>
        <begin position="422"/>
        <end position="454"/>
    </location>
</feature>
<evidence type="ECO:0000256" key="1">
    <source>
        <dbReference type="SAM" id="MobiDB-lite"/>
    </source>
</evidence>
<dbReference type="PANTHER" id="PTHR16166:SF143">
    <property type="entry name" value="PROTEIN SORTING-ASSOCIATED PROTEIN, PUTATIVE (DUF1162)-RELATED"/>
    <property type="match status" value="1"/>
</dbReference>
<proteinExistence type="predicted"/>
<dbReference type="AlphaFoldDB" id="A0A061QMQ4"/>
<feature type="non-terminal residue" evidence="2">
    <location>
        <position position="1"/>
    </location>
</feature>
<dbReference type="InterPro" id="IPR026847">
    <property type="entry name" value="VPS13"/>
</dbReference>
<dbReference type="GO" id="GO:0006623">
    <property type="term" value="P:protein targeting to vacuole"/>
    <property type="evidence" value="ECO:0007669"/>
    <property type="project" value="TreeGrafter"/>
</dbReference>
<sequence length="599" mass="64252">PESSTDSPSAVKFQISVWRRRPGGVLCIEDLSLVSAGMAIQLDEAHLTALARFFVDALEPYRQRLFQGHIGHTDGSTAHLPDHQLMAMLSSSGEKAWDTSEKRSTGLKDQMVYFENLSVQPIEVTVSFASSEVATKTRDNSITRWTALAELEGAHLRLNKLQMNNPLLRASALLTLVSQHYSRELLPTIFRLIGSAGIFGDPLRNLQYLSLGVLQFVAGPASGFVQSVRGHGPRPIAEGLAEGTEALLRNTLFAFANATSKFSAAARKGLRALGSNPPRQQSILQLADVNALPAVVGASQGSLLSAFMRGIAGVVSEPIRGMDRSGFAGLVGGFVSGATGVVLHPTAEILQISERIASSFRSLVSGSPQDLPRVRLPRRVNAREILTPYSWLRAVADSLLRSSSCSKDEVLLRCVELTHNSCPSPSTAQEHGQGGTTSHSGSGSIPGASEPKSSNLGFTVVTQKRIYGFTLQNRKDLFEKRIFGATWSLEIRSILLVSRQEKVIQILALNSPEPSRGQLLLQDSATRTGTDTFEEGTGTSAVEEAAVSRTGTASPGAPPVTQTVFECSNEQSATELQNDLNQLLRATLAPGISRGGMLF</sequence>
<name>A0A061QMQ4_9CHLO</name>
<gene>
    <name evidence="2" type="ORF">TSPGSL018_27417</name>
</gene>
<reference evidence="2" key="1">
    <citation type="submission" date="2014-05" db="EMBL/GenBank/DDBJ databases">
        <title>The transcriptome of the halophilic microalga Tetraselmis sp. GSL018 isolated from the Great Salt Lake, Utah.</title>
        <authorList>
            <person name="Jinkerson R.E."/>
            <person name="D'Adamo S."/>
            <person name="Posewitz M.C."/>
        </authorList>
    </citation>
    <scope>NUCLEOTIDE SEQUENCE</scope>
    <source>
        <strain evidence="2">GSL018</strain>
    </source>
</reference>
<protein>
    <submittedName>
        <fullName evidence="2">Vacuolar protein sorting-associated protein</fullName>
    </submittedName>
</protein>
<evidence type="ECO:0000313" key="2">
    <source>
        <dbReference type="EMBL" id="JAC61008.1"/>
    </source>
</evidence>
<dbReference type="EMBL" id="GBEZ01026171">
    <property type="protein sequence ID" value="JAC61008.1"/>
    <property type="molecule type" value="Transcribed_RNA"/>
</dbReference>
<accession>A0A061QMQ4</accession>
<organism evidence="2">
    <name type="scientific">Tetraselmis sp. GSL018</name>
    <dbReference type="NCBI Taxonomy" id="582737"/>
    <lineage>
        <taxon>Eukaryota</taxon>
        <taxon>Viridiplantae</taxon>
        <taxon>Chlorophyta</taxon>
        <taxon>core chlorophytes</taxon>
        <taxon>Chlorodendrophyceae</taxon>
        <taxon>Chlorodendrales</taxon>
        <taxon>Chlorodendraceae</taxon>
        <taxon>Tetraselmis</taxon>
    </lineage>
</organism>
<dbReference type="PANTHER" id="PTHR16166">
    <property type="entry name" value="VACUOLAR PROTEIN SORTING-ASSOCIATED PROTEIN VPS13"/>
    <property type="match status" value="1"/>
</dbReference>
<dbReference type="GO" id="GO:0045053">
    <property type="term" value="P:protein retention in Golgi apparatus"/>
    <property type="evidence" value="ECO:0007669"/>
    <property type="project" value="TreeGrafter"/>
</dbReference>